<dbReference type="EMBL" id="UOEA01000035">
    <property type="protein sequence ID" value="VAV83107.1"/>
    <property type="molecule type" value="Genomic_DNA"/>
</dbReference>
<reference evidence="4" key="1">
    <citation type="submission" date="2018-06" db="EMBL/GenBank/DDBJ databases">
        <authorList>
            <person name="Zhirakovskaya E."/>
        </authorList>
    </citation>
    <scope>NUCLEOTIDE SEQUENCE</scope>
</reference>
<accession>A0A3B0QTR2</accession>
<dbReference type="InterPro" id="IPR002508">
    <property type="entry name" value="MurNAc-LAA_cat"/>
</dbReference>
<dbReference type="GO" id="GO:0008745">
    <property type="term" value="F:N-acetylmuramoyl-L-alanine amidase activity"/>
    <property type="evidence" value="ECO:0007669"/>
    <property type="project" value="UniProtKB-EC"/>
</dbReference>
<sequence>MKKSIFILLISIVAFVALTSNPSSAFFKRVGPAETDNPARVVVIDAGHGGKDTGAVGPGGIKEKDVTLSIALALKRSLTEKTAFRVVLTREDDRGVDLDKRAETAAEAALFISIHANSSEHRAVKGVETFFLSFEASDNDARLVAARENNVPAIEAGPERGKGFAEGEPPFNSEAINSILTDMVQTESHHESSRLAELIHKSLIKATGARNRGVRQAPFRVLAGTAVPAVLLEIGFLSNRGEAEKLVSPKRQQAIARAITSAIVKFDDGGATIAGKDNSAESPGPQKHLELSAEKNTEKEKNGKNL</sequence>
<evidence type="ECO:0000256" key="2">
    <source>
        <dbReference type="SAM" id="MobiDB-lite"/>
    </source>
</evidence>
<dbReference type="PANTHER" id="PTHR30404:SF0">
    <property type="entry name" value="N-ACETYLMURAMOYL-L-ALANINE AMIDASE AMIC"/>
    <property type="match status" value="1"/>
</dbReference>
<dbReference type="SMART" id="SM00646">
    <property type="entry name" value="Ami_3"/>
    <property type="match status" value="1"/>
</dbReference>
<dbReference type="Gene3D" id="3.40.630.40">
    <property type="entry name" value="Zn-dependent exopeptidases"/>
    <property type="match status" value="1"/>
</dbReference>
<dbReference type="AlphaFoldDB" id="A0A3B0QTR2"/>
<evidence type="ECO:0000259" key="3">
    <source>
        <dbReference type="SMART" id="SM00646"/>
    </source>
</evidence>
<evidence type="ECO:0000256" key="1">
    <source>
        <dbReference type="ARBA" id="ARBA00022801"/>
    </source>
</evidence>
<dbReference type="GO" id="GO:0030288">
    <property type="term" value="C:outer membrane-bounded periplasmic space"/>
    <property type="evidence" value="ECO:0007669"/>
    <property type="project" value="TreeGrafter"/>
</dbReference>
<feature type="domain" description="MurNAc-LAA" evidence="3">
    <location>
        <begin position="102"/>
        <end position="264"/>
    </location>
</feature>
<keyword evidence="1 4" id="KW-0378">Hydrolase</keyword>
<name>A0A3B0QTR2_9ZZZZ</name>
<proteinExistence type="predicted"/>
<dbReference type="Pfam" id="PF01520">
    <property type="entry name" value="Amidase_3"/>
    <property type="match status" value="1"/>
</dbReference>
<dbReference type="EC" id="3.5.1.28" evidence="4"/>
<dbReference type="CDD" id="cd02696">
    <property type="entry name" value="MurNAc-LAA"/>
    <property type="match status" value="1"/>
</dbReference>
<feature type="region of interest" description="Disordered" evidence="2">
    <location>
        <begin position="272"/>
        <end position="306"/>
    </location>
</feature>
<dbReference type="InterPro" id="IPR050695">
    <property type="entry name" value="N-acetylmuramoyl_amidase_3"/>
</dbReference>
<dbReference type="GO" id="GO:0009253">
    <property type="term" value="P:peptidoglycan catabolic process"/>
    <property type="evidence" value="ECO:0007669"/>
    <property type="project" value="InterPro"/>
</dbReference>
<dbReference type="FunFam" id="3.40.630.40:FF:000005">
    <property type="entry name" value="N-acetylmuramoyl-L-alanine amidase (AmiA)"/>
    <property type="match status" value="1"/>
</dbReference>
<protein>
    <submittedName>
        <fullName evidence="4">N-acetylmuramoyl-L-alanine amidase</fullName>
        <ecNumber evidence="4">3.5.1.28</ecNumber>
    </submittedName>
</protein>
<evidence type="ECO:0000313" key="4">
    <source>
        <dbReference type="EMBL" id="VAV83107.1"/>
    </source>
</evidence>
<feature type="compositionally biased region" description="Basic and acidic residues" evidence="2">
    <location>
        <begin position="287"/>
        <end position="306"/>
    </location>
</feature>
<dbReference type="SUPFAM" id="SSF53187">
    <property type="entry name" value="Zn-dependent exopeptidases"/>
    <property type="match status" value="1"/>
</dbReference>
<organism evidence="4">
    <name type="scientific">hydrothermal vent metagenome</name>
    <dbReference type="NCBI Taxonomy" id="652676"/>
    <lineage>
        <taxon>unclassified sequences</taxon>
        <taxon>metagenomes</taxon>
        <taxon>ecological metagenomes</taxon>
    </lineage>
</organism>
<dbReference type="PANTHER" id="PTHR30404">
    <property type="entry name" value="N-ACETYLMURAMOYL-L-ALANINE AMIDASE"/>
    <property type="match status" value="1"/>
</dbReference>
<gene>
    <name evidence="4" type="ORF">MNBD_DELTA01-164</name>
</gene>